<keyword evidence="1" id="KW-1133">Transmembrane helix</keyword>
<keyword evidence="3" id="KW-1185">Reference proteome</keyword>
<dbReference type="AlphaFoldDB" id="A0A1X2IXM5"/>
<evidence type="ECO:0000256" key="1">
    <source>
        <dbReference type="SAM" id="Phobius"/>
    </source>
</evidence>
<reference evidence="2 3" key="1">
    <citation type="submission" date="2016-07" db="EMBL/GenBank/DDBJ databases">
        <title>Pervasive Adenine N6-methylation of Active Genes in Fungi.</title>
        <authorList>
            <consortium name="DOE Joint Genome Institute"/>
            <person name="Mondo S.J."/>
            <person name="Dannebaum R.O."/>
            <person name="Kuo R.C."/>
            <person name="Labutti K."/>
            <person name="Haridas S."/>
            <person name="Kuo A."/>
            <person name="Salamov A."/>
            <person name="Ahrendt S.R."/>
            <person name="Lipzen A."/>
            <person name="Sullivan W."/>
            <person name="Andreopoulos W.B."/>
            <person name="Clum A."/>
            <person name="Lindquist E."/>
            <person name="Daum C."/>
            <person name="Ramamoorthy G.K."/>
            <person name="Gryganskyi A."/>
            <person name="Culley D."/>
            <person name="Magnuson J.K."/>
            <person name="James T.Y."/>
            <person name="O'Malley M.A."/>
            <person name="Stajich J.E."/>
            <person name="Spatafora J.W."/>
            <person name="Visel A."/>
            <person name="Grigoriev I.V."/>
        </authorList>
    </citation>
    <scope>NUCLEOTIDE SEQUENCE [LARGE SCALE GENOMIC DNA]</scope>
    <source>
        <strain evidence="2 3">NRRL 1336</strain>
    </source>
</reference>
<dbReference type="EMBL" id="MCGE01000002">
    <property type="protein sequence ID" value="ORZ24086.1"/>
    <property type="molecule type" value="Genomic_DNA"/>
</dbReference>
<organism evidence="2 3">
    <name type="scientific">Absidia repens</name>
    <dbReference type="NCBI Taxonomy" id="90262"/>
    <lineage>
        <taxon>Eukaryota</taxon>
        <taxon>Fungi</taxon>
        <taxon>Fungi incertae sedis</taxon>
        <taxon>Mucoromycota</taxon>
        <taxon>Mucoromycotina</taxon>
        <taxon>Mucoromycetes</taxon>
        <taxon>Mucorales</taxon>
        <taxon>Cunninghamellaceae</taxon>
        <taxon>Absidia</taxon>
    </lineage>
</organism>
<name>A0A1X2IXM5_9FUNG</name>
<comment type="caution">
    <text evidence="2">The sequence shown here is derived from an EMBL/GenBank/DDBJ whole genome shotgun (WGS) entry which is preliminary data.</text>
</comment>
<keyword evidence="1" id="KW-0472">Membrane</keyword>
<accession>A0A1X2IXM5</accession>
<evidence type="ECO:0000313" key="2">
    <source>
        <dbReference type="EMBL" id="ORZ24086.1"/>
    </source>
</evidence>
<dbReference type="OrthoDB" id="2244377at2759"/>
<gene>
    <name evidence="2" type="ORF">BCR42DRAFT_85150</name>
</gene>
<dbReference type="Proteomes" id="UP000193560">
    <property type="component" value="Unassembled WGS sequence"/>
</dbReference>
<proteinExistence type="predicted"/>
<evidence type="ECO:0000313" key="3">
    <source>
        <dbReference type="Proteomes" id="UP000193560"/>
    </source>
</evidence>
<protein>
    <submittedName>
        <fullName evidence="2">Uncharacterized protein</fullName>
    </submittedName>
</protein>
<keyword evidence="1" id="KW-0812">Transmembrane</keyword>
<feature type="transmembrane region" description="Helical" evidence="1">
    <location>
        <begin position="7"/>
        <end position="26"/>
    </location>
</feature>
<dbReference type="STRING" id="90262.A0A1X2IXM5"/>
<sequence length="384" mass="44222">MVLSPRLNMALLLIAFTVLSTIFYIYRSSNDMPHDLSKHPSTLNNIISGQTRTSFVLNPIDAAACDTVDISWLASDRQFWDGWSTKAMFIRQDGNFTTNNILTVEGVSLCVVVLLGPSPASSVTRPENHLGPADSIVIEAIGNTTIIPFELQQHRRYNNAYFASVHFSQADTYHLKGRVEYRSYFWEQPIYHSYRPTTFKSVNMAMVKPLYKLNQPACDARIANHWQGTWMNKTTFQSVYPLDFYGMFGPIQEDHAEFDRLFVPDHCRMEYISYGQATRCLENKVIHAWADGNLRRNFKAFESANRWCNENKTAECVCNDDKEDPKHQLYPWAVNPMTPLMINKTWHGNTEIYFNQVDSIATKDWKKAIKSQTLHMLLLICCIM</sequence>